<dbReference type="Gramene" id="OPUNC02G32910.1">
    <property type="protein sequence ID" value="OPUNC02G32910.1"/>
    <property type="gene ID" value="OPUNC02G32910"/>
</dbReference>
<reference evidence="1" key="2">
    <citation type="submission" date="2018-05" db="EMBL/GenBank/DDBJ databases">
        <title>OpunRS2 (Oryza punctata Reference Sequence Version 2).</title>
        <authorList>
            <person name="Zhang J."/>
            <person name="Kudrna D."/>
            <person name="Lee S."/>
            <person name="Talag J."/>
            <person name="Welchert J."/>
            <person name="Wing R.A."/>
        </authorList>
    </citation>
    <scope>NUCLEOTIDE SEQUENCE [LARGE SCALE GENOMIC DNA]</scope>
</reference>
<proteinExistence type="predicted"/>
<reference evidence="1" key="1">
    <citation type="submission" date="2015-04" db="UniProtKB">
        <authorList>
            <consortium name="EnsemblPlants"/>
        </authorList>
    </citation>
    <scope>IDENTIFICATION</scope>
</reference>
<organism evidence="1">
    <name type="scientific">Oryza punctata</name>
    <name type="common">Red rice</name>
    <dbReference type="NCBI Taxonomy" id="4537"/>
    <lineage>
        <taxon>Eukaryota</taxon>
        <taxon>Viridiplantae</taxon>
        <taxon>Streptophyta</taxon>
        <taxon>Embryophyta</taxon>
        <taxon>Tracheophyta</taxon>
        <taxon>Spermatophyta</taxon>
        <taxon>Magnoliopsida</taxon>
        <taxon>Liliopsida</taxon>
        <taxon>Poales</taxon>
        <taxon>Poaceae</taxon>
        <taxon>BOP clade</taxon>
        <taxon>Oryzoideae</taxon>
        <taxon>Oryzeae</taxon>
        <taxon>Oryzinae</taxon>
        <taxon>Oryza</taxon>
    </lineage>
</organism>
<dbReference type="EnsemblPlants" id="OPUNC02G32910.1">
    <property type="protein sequence ID" value="OPUNC02G32910.1"/>
    <property type="gene ID" value="OPUNC02G32910"/>
</dbReference>
<sequence>MMITGVSLKDDGKDSWECHVQALADISKQDGGNDLRDD</sequence>
<name>A0A0E0K684_ORYPU</name>
<dbReference type="Proteomes" id="UP000026962">
    <property type="component" value="Chromosome 2"/>
</dbReference>
<protein>
    <submittedName>
        <fullName evidence="1">Uncharacterized protein</fullName>
    </submittedName>
</protein>
<dbReference type="HOGENOM" id="CLU_3336404_0_0_1"/>
<dbReference type="AlphaFoldDB" id="A0A0E0K684"/>
<evidence type="ECO:0000313" key="1">
    <source>
        <dbReference type="EnsemblPlants" id="OPUNC02G32910.1"/>
    </source>
</evidence>
<accession>A0A0E0K684</accession>
<keyword evidence="2" id="KW-1185">Reference proteome</keyword>
<evidence type="ECO:0000313" key="2">
    <source>
        <dbReference type="Proteomes" id="UP000026962"/>
    </source>
</evidence>